<dbReference type="InParanoid" id="A0A0P0UZZ1"/>
<evidence type="ECO:0000313" key="2">
    <source>
        <dbReference type="EMBL" id="BAS71152.1"/>
    </source>
</evidence>
<accession>A0A0P0UZZ1</accession>
<evidence type="ECO:0000313" key="3">
    <source>
        <dbReference type="Proteomes" id="UP000059680"/>
    </source>
</evidence>
<keyword evidence="3" id="KW-1185">Reference proteome</keyword>
<proteinExistence type="predicted"/>
<keyword evidence="1" id="KW-1133">Transmembrane helix</keyword>
<dbReference type="EMBL" id="AP014957">
    <property type="protein sequence ID" value="BAS71152.1"/>
    <property type="molecule type" value="Genomic_DNA"/>
</dbReference>
<name>A0A0P0UZZ1_ORYSJ</name>
<protein>
    <submittedName>
        <fullName evidence="2">Os01g0229250 protein</fullName>
    </submittedName>
</protein>
<gene>
    <name evidence="2" type="ordered locus">Os01g0229250</name>
    <name evidence="2" type="ORF">OSNPB_010229250</name>
</gene>
<organism evidence="2 3">
    <name type="scientific">Oryza sativa subsp. japonica</name>
    <name type="common">Rice</name>
    <dbReference type="NCBI Taxonomy" id="39947"/>
    <lineage>
        <taxon>Eukaryota</taxon>
        <taxon>Viridiplantae</taxon>
        <taxon>Streptophyta</taxon>
        <taxon>Embryophyta</taxon>
        <taxon>Tracheophyta</taxon>
        <taxon>Spermatophyta</taxon>
        <taxon>Magnoliopsida</taxon>
        <taxon>Liliopsida</taxon>
        <taxon>Poales</taxon>
        <taxon>Poaceae</taxon>
        <taxon>BOP clade</taxon>
        <taxon>Oryzoideae</taxon>
        <taxon>Oryzeae</taxon>
        <taxon>Oryzinae</taxon>
        <taxon>Oryza</taxon>
        <taxon>Oryza sativa</taxon>
    </lineage>
</organism>
<keyword evidence="1" id="KW-0472">Membrane</keyword>
<reference evidence="2 3" key="2">
    <citation type="journal article" date="2013" name="Plant Cell Physiol.">
        <title>Rice Annotation Project Database (RAP-DB): an integrative and interactive database for rice genomics.</title>
        <authorList>
            <person name="Sakai H."/>
            <person name="Lee S.S."/>
            <person name="Tanaka T."/>
            <person name="Numa H."/>
            <person name="Kim J."/>
            <person name="Kawahara Y."/>
            <person name="Wakimoto H."/>
            <person name="Yang C.C."/>
            <person name="Iwamoto M."/>
            <person name="Abe T."/>
            <person name="Yamada Y."/>
            <person name="Muto A."/>
            <person name="Inokuchi H."/>
            <person name="Ikemura T."/>
            <person name="Matsumoto T."/>
            <person name="Sasaki T."/>
            <person name="Itoh T."/>
        </authorList>
    </citation>
    <scope>NUCLEOTIDE SEQUENCE [LARGE SCALE GENOMIC DNA]</scope>
    <source>
        <strain evidence="3">cv. Nipponbare</strain>
    </source>
</reference>
<feature type="non-terminal residue" evidence="2">
    <location>
        <position position="1"/>
    </location>
</feature>
<dbReference type="Gramene" id="Os01t0229250-00">
    <property type="protein sequence ID" value="Os01t0229250-00"/>
    <property type="gene ID" value="Os01g0229250"/>
</dbReference>
<dbReference type="AlphaFoldDB" id="A0A0P0UZZ1"/>
<reference evidence="3" key="1">
    <citation type="journal article" date="2005" name="Nature">
        <title>The map-based sequence of the rice genome.</title>
        <authorList>
            <consortium name="International rice genome sequencing project (IRGSP)"/>
            <person name="Matsumoto T."/>
            <person name="Wu J."/>
            <person name="Kanamori H."/>
            <person name="Katayose Y."/>
            <person name="Fujisawa M."/>
            <person name="Namiki N."/>
            <person name="Mizuno H."/>
            <person name="Yamamoto K."/>
            <person name="Antonio B.A."/>
            <person name="Baba T."/>
            <person name="Sakata K."/>
            <person name="Nagamura Y."/>
            <person name="Aoki H."/>
            <person name="Arikawa K."/>
            <person name="Arita K."/>
            <person name="Bito T."/>
            <person name="Chiden Y."/>
            <person name="Fujitsuka N."/>
            <person name="Fukunaka R."/>
            <person name="Hamada M."/>
            <person name="Harada C."/>
            <person name="Hayashi A."/>
            <person name="Hijishita S."/>
            <person name="Honda M."/>
            <person name="Hosokawa S."/>
            <person name="Ichikawa Y."/>
            <person name="Idonuma A."/>
            <person name="Iijima M."/>
            <person name="Ikeda M."/>
            <person name="Ikeno M."/>
            <person name="Ito K."/>
            <person name="Ito S."/>
            <person name="Ito T."/>
            <person name="Ito Y."/>
            <person name="Ito Y."/>
            <person name="Iwabuchi A."/>
            <person name="Kamiya K."/>
            <person name="Karasawa W."/>
            <person name="Kurita K."/>
            <person name="Katagiri S."/>
            <person name="Kikuta A."/>
            <person name="Kobayashi H."/>
            <person name="Kobayashi N."/>
            <person name="Machita K."/>
            <person name="Maehara T."/>
            <person name="Masukawa M."/>
            <person name="Mizubayashi T."/>
            <person name="Mukai Y."/>
            <person name="Nagasaki H."/>
            <person name="Nagata Y."/>
            <person name="Naito S."/>
            <person name="Nakashima M."/>
            <person name="Nakama Y."/>
            <person name="Nakamichi Y."/>
            <person name="Nakamura M."/>
            <person name="Meguro A."/>
            <person name="Negishi M."/>
            <person name="Ohta I."/>
            <person name="Ohta T."/>
            <person name="Okamoto M."/>
            <person name="Ono N."/>
            <person name="Saji S."/>
            <person name="Sakaguchi M."/>
            <person name="Sakai K."/>
            <person name="Shibata M."/>
            <person name="Shimokawa T."/>
            <person name="Song J."/>
            <person name="Takazaki Y."/>
            <person name="Terasawa K."/>
            <person name="Tsugane M."/>
            <person name="Tsuji K."/>
            <person name="Ueda S."/>
            <person name="Waki K."/>
            <person name="Yamagata H."/>
            <person name="Yamamoto M."/>
            <person name="Yamamoto S."/>
            <person name="Yamane H."/>
            <person name="Yoshiki S."/>
            <person name="Yoshihara R."/>
            <person name="Yukawa K."/>
            <person name="Zhong H."/>
            <person name="Yano M."/>
            <person name="Yuan Q."/>
            <person name="Ouyang S."/>
            <person name="Liu J."/>
            <person name="Jones K.M."/>
            <person name="Gansberger K."/>
            <person name="Moffat K."/>
            <person name="Hill J."/>
            <person name="Bera J."/>
            <person name="Fadrosh D."/>
            <person name="Jin S."/>
            <person name="Johri S."/>
            <person name="Kim M."/>
            <person name="Overton L."/>
            <person name="Reardon M."/>
            <person name="Tsitrin T."/>
            <person name="Vuong H."/>
            <person name="Weaver B."/>
            <person name="Ciecko A."/>
            <person name="Tallon L."/>
            <person name="Jackson J."/>
            <person name="Pai G."/>
            <person name="Aken S.V."/>
            <person name="Utterback T."/>
            <person name="Reidmuller S."/>
            <person name="Feldblyum T."/>
            <person name="Hsiao J."/>
            <person name="Zismann V."/>
            <person name="Iobst S."/>
            <person name="de Vazeille A.R."/>
            <person name="Buell C.R."/>
            <person name="Ying K."/>
            <person name="Li Y."/>
            <person name="Lu T."/>
            <person name="Huang Y."/>
            <person name="Zhao Q."/>
            <person name="Feng Q."/>
            <person name="Zhang L."/>
            <person name="Zhu J."/>
            <person name="Weng Q."/>
            <person name="Mu J."/>
            <person name="Lu Y."/>
            <person name="Fan D."/>
            <person name="Liu Y."/>
            <person name="Guan J."/>
            <person name="Zhang Y."/>
            <person name="Yu S."/>
            <person name="Liu X."/>
            <person name="Zhang Y."/>
            <person name="Hong G."/>
            <person name="Han B."/>
            <person name="Choisne N."/>
            <person name="Demange N."/>
            <person name="Orjeda G."/>
            <person name="Samain S."/>
            <person name="Cattolico L."/>
            <person name="Pelletier E."/>
            <person name="Couloux A."/>
            <person name="Segurens B."/>
            <person name="Wincker P."/>
            <person name="D'Hont A."/>
            <person name="Scarpelli C."/>
            <person name="Weissenbach J."/>
            <person name="Salanoubat M."/>
            <person name="Quetier F."/>
            <person name="Yu Y."/>
            <person name="Kim H.R."/>
            <person name="Rambo T."/>
            <person name="Currie J."/>
            <person name="Collura K."/>
            <person name="Luo M."/>
            <person name="Yang T."/>
            <person name="Ammiraju J.S.S."/>
            <person name="Engler F."/>
            <person name="Soderlund C."/>
            <person name="Wing R.A."/>
            <person name="Palmer L.E."/>
            <person name="de la Bastide M."/>
            <person name="Spiegel L."/>
            <person name="Nascimento L."/>
            <person name="Zutavern T."/>
            <person name="O'Shaughnessy A."/>
            <person name="Dike S."/>
            <person name="Dedhia N."/>
            <person name="Preston R."/>
            <person name="Balija V."/>
            <person name="McCombie W.R."/>
            <person name="Chow T."/>
            <person name="Chen H."/>
            <person name="Chung M."/>
            <person name="Chen C."/>
            <person name="Shaw J."/>
            <person name="Wu H."/>
            <person name="Hsiao K."/>
            <person name="Chao Y."/>
            <person name="Chu M."/>
            <person name="Cheng C."/>
            <person name="Hour A."/>
            <person name="Lee P."/>
            <person name="Lin S."/>
            <person name="Lin Y."/>
            <person name="Liou J."/>
            <person name="Liu S."/>
            <person name="Hsing Y."/>
            <person name="Raghuvanshi S."/>
            <person name="Mohanty A."/>
            <person name="Bharti A.K."/>
            <person name="Gaur A."/>
            <person name="Gupta V."/>
            <person name="Kumar D."/>
            <person name="Ravi V."/>
            <person name="Vij S."/>
            <person name="Kapur A."/>
            <person name="Khurana P."/>
            <person name="Khurana P."/>
            <person name="Khurana J.P."/>
            <person name="Tyagi A.K."/>
            <person name="Gaikwad K."/>
            <person name="Singh A."/>
            <person name="Dalal V."/>
            <person name="Srivastava S."/>
            <person name="Dixit A."/>
            <person name="Pal A.K."/>
            <person name="Ghazi I.A."/>
            <person name="Yadav M."/>
            <person name="Pandit A."/>
            <person name="Bhargava A."/>
            <person name="Sureshbabu K."/>
            <person name="Batra K."/>
            <person name="Sharma T.R."/>
            <person name="Mohapatra T."/>
            <person name="Singh N.K."/>
            <person name="Messing J."/>
            <person name="Nelson A.B."/>
            <person name="Fuks G."/>
            <person name="Kavchok S."/>
            <person name="Keizer G."/>
            <person name="Linton E."/>
            <person name="Llaca V."/>
            <person name="Song R."/>
            <person name="Tanyolac B."/>
            <person name="Young S."/>
            <person name="Ho-Il K."/>
            <person name="Hahn J.H."/>
            <person name="Sangsakoo G."/>
            <person name="Vanavichit A."/>
            <person name="de Mattos Luiz.A.T."/>
            <person name="Zimmer P.D."/>
            <person name="Malone G."/>
            <person name="Dellagostin O."/>
            <person name="de Oliveira A.C."/>
            <person name="Bevan M."/>
            <person name="Bancroft I."/>
            <person name="Minx P."/>
            <person name="Cordum H."/>
            <person name="Wilson R."/>
            <person name="Cheng Z."/>
            <person name="Jin W."/>
            <person name="Jiang J."/>
            <person name="Leong S.A."/>
            <person name="Iwama H."/>
            <person name="Gojobori T."/>
            <person name="Itoh T."/>
            <person name="Niimura Y."/>
            <person name="Fujii Y."/>
            <person name="Habara T."/>
            <person name="Sakai H."/>
            <person name="Sato Y."/>
            <person name="Wilson G."/>
            <person name="Kumar K."/>
            <person name="McCouch S."/>
            <person name="Juretic N."/>
            <person name="Hoen D."/>
            <person name="Wright S."/>
            <person name="Bruskiewich R."/>
            <person name="Bureau T."/>
            <person name="Miyao A."/>
            <person name="Hirochika H."/>
            <person name="Nishikawa T."/>
            <person name="Kadowaki K."/>
            <person name="Sugiura M."/>
            <person name="Burr B."/>
            <person name="Sasaki T."/>
        </authorList>
    </citation>
    <scope>NUCLEOTIDE SEQUENCE [LARGE SCALE GENOMIC DNA]</scope>
    <source>
        <strain evidence="3">cv. Nipponbare</strain>
    </source>
</reference>
<keyword evidence="1" id="KW-0812">Transmembrane</keyword>
<dbReference type="PaxDb" id="39947-A0A0P0UZZ1"/>
<reference evidence="2 3" key="3">
    <citation type="journal article" date="2013" name="Rice">
        <title>Improvement of the Oryza sativa Nipponbare reference genome using next generation sequence and optical map data.</title>
        <authorList>
            <person name="Kawahara Y."/>
            <person name="de la Bastide M."/>
            <person name="Hamilton J.P."/>
            <person name="Kanamori H."/>
            <person name="McCombie W.R."/>
            <person name="Ouyang S."/>
            <person name="Schwartz D.C."/>
            <person name="Tanaka T."/>
            <person name="Wu J."/>
            <person name="Zhou S."/>
            <person name="Childs K.L."/>
            <person name="Davidson R.M."/>
            <person name="Lin H."/>
            <person name="Quesada-Ocampo L."/>
            <person name="Vaillancourt B."/>
            <person name="Sakai H."/>
            <person name="Lee S.S."/>
            <person name="Kim J."/>
            <person name="Numa H."/>
            <person name="Itoh T."/>
            <person name="Buell C.R."/>
            <person name="Matsumoto T."/>
        </authorList>
    </citation>
    <scope>NUCLEOTIDE SEQUENCE [LARGE SCALE GENOMIC DNA]</scope>
    <source>
        <strain evidence="3">cv. Nipponbare</strain>
    </source>
</reference>
<dbReference type="Proteomes" id="UP000059680">
    <property type="component" value="Chromosome 1"/>
</dbReference>
<feature type="transmembrane region" description="Helical" evidence="1">
    <location>
        <begin position="20"/>
        <end position="39"/>
    </location>
</feature>
<evidence type="ECO:0000256" key="1">
    <source>
        <dbReference type="SAM" id="Phobius"/>
    </source>
</evidence>
<sequence>MWNISPQFLIAVSKRVSARIWTFGFLCPILFLSALTTSFDCPGSRLQMSQISMFLAQSGPMSMSLVARSTMEPAM</sequence>